<feature type="non-terminal residue" evidence="2">
    <location>
        <position position="1"/>
    </location>
</feature>
<organism evidence="2 3">
    <name type="scientific">Ensete ventricosum</name>
    <name type="common">Abyssinian banana</name>
    <name type="synonym">Musa ensete</name>
    <dbReference type="NCBI Taxonomy" id="4639"/>
    <lineage>
        <taxon>Eukaryota</taxon>
        <taxon>Viridiplantae</taxon>
        <taxon>Streptophyta</taxon>
        <taxon>Embryophyta</taxon>
        <taxon>Tracheophyta</taxon>
        <taxon>Spermatophyta</taxon>
        <taxon>Magnoliopsida</taxon>
        <taxon>Liliopsida</taxon>
        <taxon>Zingiberales</taxon>
        <taxon>Musaceae</taxon>
        <taxon>Ensete</taxon>
    </lineage>
</organism>
<keyword evidence="1" id="KW-1133">Transmembrane helix</keyword>
<name>A0A426WZ93_ENSVE</name>
<evidence type="ECO:0000256" key="1">
    <source>
        <dbReference type="SAM" id="Phobius"/>
    </source>
</evidence>
<comment type="caution">
    <text evidence="2">The sequence shown here is derived from an EMBL/GenBank/DDBJ whole genome shotgun (WGS) entry which is preliminary data.</text>
</comment>
<keyword evidence="1" id="KW-0812">Transmembrane</keyword>
<evidence type="ECO:0000313" key="3">
    <source>
        <dbReference type="Proteomes" id="UP000287651"/>
    </source>
</evidence>
<keyword evidence="1" id="KW-0472">Membrane</keyword>
<dbReference type="Proteomes" id="UP000287651">
    <property type="component" value="Unassembled WGS sequence"/>
</dbReference>
<evidence type="ECO:0000313" key="2">
    <source>
        <dbReference type="EMBL" id="RRT32543.1"/>
    </source>
</evidence>
<dbReference type="EMBL" id="AMZH03031579">
    <property type="protein sequence ID" value="RRT32543.1"/>
    <property type="molecule type" value="Genomic_DNA"/>
</dbReference>
<sequence length="57" mass="6088">AQALYPYPHCAVATVALRKRRRCTPSAWAVALAAGAVALGQHLVGEQHLVGGRKPWL</sequence>
<accession>A0A426WZ93</accession>
<proteinExistence type="predicted"/>
<feature type="transmembrane region" description="Helical" evidence="1">
    <location>
        <begin position="27"/>
        <end position="44"/>
    </location>
</feature>
<reference evidence="2 3" key="1">
    <citation type="journal article" date="2014" name="Agronomy (Basel)">
        <title>A Draft Genome Sequence for Ensete ventricosum, the Drought-Tolerant Tree Against Hunger.</title>
        <authorList>
            <person name="Harrison J."/>
            <person name="Moore K.A."/>
            <person name="Paszkiewicz K."/>
            <person name="Jones T."/>
            <person name="Grant M."/>
            <person name="Ambacheew D."/>
            <person name="Muzemil S."/>
            <person name="Studholme D.J."/>
        </authorList>
    </citation>
    <scope>NUCLEOTIDE SEQUENCE [LARGE SCALE GENOMIC DNA]</scope>
</reference>
<protein>
    <submittedName>
        <fullName evidence="2">Uncharacterized protein</fullName>
    </submittedName>
</protein>
<gene>
    <name evidence="2" type="ORF">B296_00049325</name>
</gene>
<dbReference type="AlphaFoldDB" id="A0A426WZ93"/>